<dbReference type="PROSITE" id="PS51257">
    <property type="entry name" value="PROKAR_LIPOPROTEIN"/>
    <property type="match status" value="1"/>
</dbReference>
<dbReference type="OrthoDB" id="6058962at2"/>
<dbReference type="AlphaFoldDB" id="A0A4R3NK26"/>
<proteinExistence type="predicted"/>
<feature type="signal peptide" evidence="1">
    <location>
        <begin position="1"/>
        <end position="22"/>
    </location>
</feature>
<name>A0A4R3NK26_9HYPH</name>
<evidence type="ECO:0000256" key="1">
    <source>
        <dbReference type="SAM" id="SignalP"/>
    </source>
</evidence>
<accession>A0A4R3NK26</accession>
<reference evidence="2 3" key="1">
    <citation type="submission" date="2019-03" db="EMBL/GenBank/DDBJ databases">
        <title>Freshwater and sediment microbial communities from various areas in North America, analyzing microbe dynamics in response to fracking.</title>
        <authorList>
            <person name="Lamendella R."/>
        </authorList>
    </citation>
    <scope>NUCLEOTIDE SEQUENCE [LARGE SCALE GENOMIC DNA]</scope>
    <source>
        <strain evidence="2 3">175.2</strain>
    </source>
</reference>
<organism evidence="2 3">
    <name type="scientific">Martelella mediterranea</name>
    <dbReference type="NCBI Taxonomy" id="293089"/>
    <lineage>
        <taxon>Bacteria</taxon>
        <taxon>Pseudomonadati</taxon>
        <taxon>Pseudomonadota</taxon>
        <taxon>Alphaproteobacteria</taxon>
        <taxon>Hyphomicrobiales</taxon>
        <taxon>Aurantimonadaceae</taxon>
        <taxon>Martelella</taxon>
    </lineage>
</organism>
<dbReference type="RefSeq" id="WP_132314066.1">
    <property type="nucleotide sequence ID" value="NZ_SMAR01000048.1"/>
</dbReference>
<keyword evidence="3" id="KW-1185">Reference proteome</keyword>
<dbReference type="EMBL" id="SMAR01000048">
    <property type="protein sequence ID" value="TCT29745.1"/>
    <property type="molecule type" value="Genomic_DNA"/>
</dbReference>
<evidence type="ECO:0000313" key="2">
    <source>
        <dbReference type="EMBL" id="TCT29745.1"/>
    </source>
</evidence>
<comment type="caution">
    <text evidence="2">The sequence shown here is derived from an EMBL/GenBank/DDBJ whole genome shotgun (WGS) entry which is preliminary data.</text>
</comment>
<gene>
    <name evidence="2" type="ORF">EDC90_104817</name>
</gene>
<feature type="chain" id="PRO_5020949435" evidence="1">
    <location>
        <begin position="23"/>
        <end position="146"/>
    </location>
</feature>
<sequence length="146" mass="16637">MKLFALLLSVAMLAGCSTYNQVLEPVNGQIFLAGDKECARYRPISSGVIQCFNSEGRPAGNRRALTSQELQYYQMRQMQQQQQAQYQSMMLQQQIAQNQMASQQYTANVYQSISNNMPSYQLGSWAYQKPQVRCISASIYTNCRAY</sequence>
<keyword evidence="1" id="KW-0732">Signal</keyword>
<protein>
    <submittedName>
        <fullName evidence="2">Uncharacterized protein</fullName>
    </submittedName>
</protein>
<evidence type="ECO:0000313" key="3">
    <source>
        <dbReference type="Proteomes" id="UP000295097"/>
    </source>
</evidence>
<dbReference type="Proteomes" id="UP000295097">
    <property type="component" value="Unassembled WGS sequence"/>
</dbReference>